<organism evidence="1">
    <name type="scientific">mine drainage metagenome</name>
    <dbReference type="NCBI Taxonomy" id="410659"/>
    <lineage>
        <taxon>unclassified sequences</taxon>
        <taxon>metagenomes</taxon>
        <taxon>ecological metagenomes</taxon>
    </lineage>
</organism>
<comment type="caution">
    <text evidence="1">The sequence shown here is derived from an EMBL/GenBank/DDBJ whole genome shotgun (WGS) entry which is preliminary data.</text>
</comment>
<evidence type="ECO:0000313" key="1">
    <source>
        <dbReference type="EMBL" id="OIQ71577.1"/>
    </source>
</evidence>
<reference evidence="1" key="1">
    <citation type="submission" date="2016-10" db="EMBL/GenBank/DDBJ databases">
        <title>Sequence of Gallionella enrichment culture.</title>
        <authorList>
            <person name="Poehlein A."/>
            <person name="Muehling M."/>
            <person name="Daniel R."/>
        </authorList>
    </citation>
    <scope>NUCLEOTIDE SEQUENCE</scope>
</reference>
<proteinExistence type="predicted"/>
<sequence>MPLWLVLQLQADPNRFARGNAVGGIRHQFGAHLLGGDHGFGIAGGGTGCGQGSHSDKKNSSQGAVKERQRCHEQLGLGLCWGVPKAAYFNANAALALWLQRLRPAL</sequence>
<accession>A0A1J5PJ12</accession>
<name>A0A1J5PJ12_9ZZZZ</name>
<dbReference type="AlphaFoldDB" id="A0A1J5PJ12"/>
<gene>
    <name evidence="1" type="ORF">GALL_468070</name>
</gene>
<dbReference type="EMBL" id="MLJW01003665">
    <property type="protein sequence ID" value="OIQ71577.1"/>
    <property type="molecule type" value="Genomic_DNA"/>
</dbReference>
<protein>
    <submittedName>
        <fullName evidence="1">Uncharacterized protein</fullName>
    </submittedName>
</protein>